<feature type="signal peptide" evidence="1">
    <location>
        <begin position="1"/>
        <end position="22"/>
    </location>
</feature>
<evidence type="ECO:0000256" key="1">
    <source>
        <dbReference type="SAM" id="SignalP"/>
    </source>
</evidence>
<dbReference type="EMBL" id="CP141887">
    <property type="protein sequence ID" value="WRT68746.1"/>
    <property type="molecule type" value="Genomic_DNA"/>
</dbReference>
<dbReference type="GeneID" id="87957856"/>
<reference evidence="2 3" key="1">
    <citation type="submission" date="2024-01" db="EMBL/GenBank/DDBJ databases">
        <title>Comparative genomics of Cryptococcus and Kwoniella reveals pathogenesis evolution and contrasting modes of karyotype evolution via chromosome fusion or intercentromeric recombination.</title>
        <authorList>
            <person name="Coelho M.A."/>
            <person name="David-Palma M."/>
            <person name="Shea T."/>
            <person name="Bowers K."/>
            <person name="McGinley-Smith S."/>
            <person name="Mohammad A.W."/>
            <person name="Gnirke A."/>
            <person name="Yurkov A.M."/>
            <person name="Nowrousian M."/>
            <person name="Sun S."/>
            <person name="Cuomo C.A."/>
            <person name="Heitman J."/>
        </authorList>
    </citation>
    <scope>NUCLEOTIDE SEQUENCE [LARGE SCALE GENOMIC DNA]</scope>
    <source>
        <strain evidence="2">CBS 11374</strain>
    </source>
</reference>
<keyword evidence="1" id="KW-0732">Signal</keyword>
<protein>
    <submittedName>
        <fullName evidence="2">Uncharacterized protein</fullName>
    </submittedName>
</protein>
<gene>
    <name evidence="2" type="ORF">IL334_005726</name>
</gene>
<sequence>MRFSCSITALSAALTIMPSVFASKGTVSIQIPQDTLWHPDGDNAPHAEPIKFEFTDGGKKDFGWGKLQGDGEYVWTLKCHVETPKEFNEDVTFTLRSQTAAGFEGSRDTPAHLWCDSGSCKLDKCEGPNVIPVVNSKG</sequence>
<evidence type="ECO:0000313" key="2">
    <source>
        <dbReference type="EMBL" id="WRT68746.1"/>
    </source>
</evidence>
<keyword evidence="3" id="KW-1185">Reference proteome</keyword>
<proteinExistence type="predicted"/>
<organism evidence="2 3">
    <name type="scientific">Kwoniella shivajii</name>
    <dbReference type="NCBI Taxonomy" id="564305"/>
    <lineage>
        <taxon>Eukaryota</taxon>
        <taxon>Fungi</taxon>
        <taxon>Dikarya</taxon>
        <taxon>Basidiomycota</taxon>
        <taxon>Agaricomycotina</taxon>
        <taxon>Tremellomycetes</taxon>
        <taxon>Tremellales</taxon>
        <taxon>Cryptococcaceae</taxon>
        <taxon>Kwoniella</taxon>
    </lineage>
</organism>
<dbReference type="RefSeq" id="XP_062793485.1">
    <property type="nucleotide sequence ID" value="XM_062937434.1"/>
</dbReference>
<dbReference type="Proteomes" id="UP001329825">
    <property type="component" value="Chromosome 7"/>
</dbReference>
<accession>A0ABZ1D4I2</accession>
<feature type="chain" id="PRO_5045348642" evidence="1">
    <location>
        <begin position="23"/>
        <end position="138"/>
    </location>
</feature>
<evidence type="ECO:0000313" key="3">
    <source>
        <dbReference type="Proteomes" id="UP001329825"/>
    </source>
</evidence>
<name>A0ABZ1D4I2_9TREE</name>